<dbReference type="InterPro" id="IPR013148">
    <property type="entry name" value="Glyco_hydro_32_N"/>
</dbReference>
<feature type="non-terminal residue" evidence="5">
    <location>
        <position position="1"/>
    </location>
</feature>
<dbReference type="GO" id="GO:0004575">
    <property type="term" value="F:sucrose alpha-glucosidase activity"/>
    <property type="evidence" value="ECO:0007669"/>
    <property type="project" value="TreeGrafter"/>
</dbReference>
<gene>
    <name evidence="5" type="ORF">B1A_17509</name>
</gene>
<evidence type="ECO:0000256" key="2">
    <source>
        <dbReference type="ARBA" id="ARBA00022801"/>
    </source>
</evidence>
<dbReference type="PANTHER" id="PTHR42800">
    <property type="entry name" value="EXOINULINASE INUD (AFU_ORTHOLOGUE AFUA_5G00480)"/>
    <property type="match status" value="1"/>
</dbReference>
<evidence type="ECO:0000256" key="1">
    <source>
        <dbReference type="ARBA" id="ARBA00009902"/>
    </source>
</evidence>
<dbReference type="GO" id="GO:0005987">
    <property type="term" value="P:sucrose catabolic process"/>
    <property type="evidence" value="ECO:0007669"/>
    <property type="project" value="TreeGrafter"/>
</dbReference>
<dbReference type="SUPFAM" id="SSF75005">
    <property type="entry name" value="Arabinanase/levansucrase/invertase"/>
    <property type="match status" value="1"/>
</dbReference>
<dbReference type="PANTHER" id="PTHR42800:SF1">
    <property type="entry name" value="EXOINULINASE INUD (AFU_ORTHOLOGUE AFUA_5G00480)"/>
    <property type="match status" value="1"/>
</dbReference>
<proteinExistence type="inferred from homology"/>
<feature type="non-terminal residue" evidence="5">
    <location>
        <position position="190"/>
    </location>
</feature>
<evidence type="ECO:0000313" key="5">
    <source>
        <dbReference type="EMBL" id="EQD37559.1"/>
    </source>
</evidence>
<accession>T1A9I7</accession>
<keyword evidence="3" id="KW-0326">Glycosidase</keyword>
<keyword evidence="2 5" id="KW-0378">Hydrolase</keyword>
<dbReference type="EMBL" id="AUZX01012878">
    <property type="protein sequence ID" value="EQD37559.1"/>
    <property type="molecule type" value="Genomic_DNA"/>
</dbReference>
<sequence>VMVVSRAAQRRISFYVSANLKTWRYTGNFGPAGDTSGVWECPDLFALPVANRPGETRWVLKVDVQQQQPDTGGGGQVFIGRFNGRTFRASSLHPQSLDLGEDYYASASWSDLPAGGPPVITLGWMDNWLYAQRTPTAPWRGVMAFPRRLSLRWQNGAYHLLQRPIAALARLRGAPRSLGAFTAARGRTLL</sequence>
<comment type="similarity">
    <text evidence="1">Belongs to the glycosyl hydrolase 32 family.</text>
</comment>
<evidence type="ECO:0000259" key="4">
    <source>
        <dbReference type="Pfam" id="PF00251"/>
    </source>
</evidence>
<name>T1A9I7_9ZZZZ</name>
<feature type="domain" description="Glycosyl hydrolase family 32 N-terminal" evidence="4">
    <location>
        <begin position="2"/>
        <end position="164"/>
    </location>
</feature>
<comment type="caution">
    <text evidence="5">The sequence shown here is derived from an EMBL/GenBank/DDBJ whole genome shotgun (WGS) entry which is preliminary data.</text>
</comment>
<reference evidence="5" key="2">
    <citation type="journal article" date="2014" name="ISME J.">
        <title>Microbial stratification in low pH oxic and suboxic macroscopic growths along an acid mine drainage.</title>
        <authorList>
            <person name="Mendez-Garcia C."/>
            <person name="Mesa V."/>
            <person name="Sprenger R.R."/>
            <person name="Richter M."/>
            <person name="Diez M.S."/>
            <person name="Solano J."/>
            <person name="Bargiela R."/>
            <person name="Golyshina O.V."/>
            <person name="Manteca A."/>
            <person name="Ramos J.L."/>
            <person name="Gallego J.R."/>
            <person name="Llorente I."/>
            <person name="Martins Dos Santos V.A."/>
            <person name="Jensen O.N."/>
            <person name="Pelaez A.I."/>
            <person name="Sanchez J."/>
            <person name="Ferrer M."/>
        </authorList>
    </citation>
    <scope>NUCLEOTIDE SEQUENCE</scope>
</reference>
<organism evidence="5">
    <name type="scientific">mine drainage metagenome</name>
    <dbReference type="NCBI Taxonomy" id="410659"/>
    <lineage>
        <taxon>unclassified sequences</taxon>
        <taxon>metagenomes</taxon>
        <taxon>ecological metagenomes</taxon>
    </lineage>
</organism>
<dbReference type="Pfam" id="PF00251">
    <property type="entry name" value="Glyco_hydro_32N"/>
    <property type="match status" value="1"/>
</dbReference>
<dbReference type="GO" id="GO:0005737">
    <property type="term" value="C:cytoplasm"/>
    <property type="evidence" value="ECO:0007669"/>
    <property type="project" value="TreeGrafter"/>
</dbReference>
<protein>
    <submittedName>
        <fullName evidence="5">Protein containing Glycosyl hydrolases family 32</fullName>
    </submittedName>
</protein>
<dbReference type="InterPro" id="IPR023296">
    <property type="entry name" value="Glyco_hydro_beta-prop_sf"/>
</dbReference>
<dbReference type="Gene3D" id="2.115.10.20">
    <property type="entry name" value="Glycosyl hydrolase domain, family 43"/>
    <property type="match status" value="1"/>
</dbReference>
<dbReference type="AlphaFoldDB" id="T1A9I7"/>
<reference evidence="5" key="1">
    <citation type="submission" date="2013-08" db="EMBL/GenBank/DDBJ databases">
        <authorList>
            <person name="Mendez C."/>
            <person name="Richter M."/>
            <person name="Ferrer M."/>
            <person name="Sanchez J."/>
        </authorList>
    </citation>
    <scope>NUCLEOTIDE SEQUENCE</scope>
</reference>
<evidence type="ECO:0000256" key="3">
    <source>
        <dbReference type="ARBA" id="ARBA00023295"/>
    </source>
</evidence>